<dbReference type="PANTHER" id="PTHR33988">
    <property type="entry name" value="ENDORIBONUCLEASE MAZF-RELATED"/>
    <property type="match status" value="1"/>
</dbReference>
<dbReference type="SUPFAM" id="SSF50118">
    <property type="entry name" value="Cell growth inhibitor/plasmid maintenance toxic component"/>
    <property type="match status" value="1"/>
</dbReference>
<reference evidence="3" key="1">
    <citation type="journal article" date="2019" name="Int. J. Syst. Evol. Microbiol.">
        <title>The Global Catalogue of Microorganisms (GCM) 10K type strain sequencing project: providing services to taxonomists for standard genome sequencing and annotation.</title>
        <authorList>
            <consortium name="The Broad Institute Genomics Platform"/>
            <consortium name="The Broad Institute Genome Sequencing Center for Infectious Disease"/>
            <person name="Wu L."/>
            <person name="Ma J."/>
        </authorList>
    </citation>
    <scope>NUCLEOTIDE SEQUENCE [LARGE SCALE GENOMIC DNA]</scope>
    <source>
        <strain evidence="3">KCTC 42217</strain>
    </source>
</reference>
<dbReference type="PANTHER" id="PTHR33988:SF2">
    <property type="entry name" value="ENDORIBONUCLEASE MAZF"/>
    <property type="match status" value="1"/>
</dbReference>
<dbReference type="Proteomes" id="UP001597387">
    <property type="component" value="Unassembled WGS sequence"/>
</dbReference>
<comment type="caution">
    <text evidence="2">The sequence shown here is derived from an EMBL/GenBank/DDBJ whole genome shotgun (WGS) entry which is preliminary data.</text>
</comment>
<organism evidence="2 3">
    <name type="scientific">Paradesertivirga mongoliensis</name>
    <dbReference type="NCBI Taxonomy" id="2100740"/>
    <lineage>
        <taxon>Bacteria</taxon>
        <taxon>Pseudomonadati</taxon>
        <taxon>Bacteroidota</taxon>
        <taxon>Sphingobacteriia</taxon>
        <taxon>Sphingobacteriales</taxon>
        <taxon>Sphingobacteriaceae</taxon>
        <taxon>Paradesertivirga</taxon>
    </lineage>
</organism>
<keyword evidence="1" id="KW-0378">Hydrolase</keyword>
<evidence type="ECO:0000313" key="3">
    <source>
        <dbReference type="Proteomes" id="UP001597387"/>
    </source>
</evidence>
<dbReference type="RefSeq" id="WP_255898251.1">
    <property type="nucleotide sequence ID" value="NZ_JAFMZO010000001.1"/>
</dbReference>
<comment type="similarity">
    <text evidence="1">Belongs to the PemK/MazF family.</text>
</comment>
<gene>
    <name evidence="2" type="ORF">ACFSJU_06020</name>
</gene>
<keyword evidence="1" id="KW-0255">Endonuclease</keyword>
<keyword evidence="3" id="KW-1185">Reference proteome</keyword>
<dbReference type="EC" id="3.1.-.-" evidence="1"/>
<comment type="function">
    <text evidence="1">Toxic component of a type II toxin-antitoxin (TA) system.</text>
</comment>
<dbReference type="PIRSF" id="PIRSF033490">
    <property type="entry name" value="MazF"/>
    <property type="match status" value="1"/>
</dbReference>
<dbReference type="InterPro" id="IPR011067">
    <property type="entry name" value="Plasmid_toxin/cell-grow_inhib"/>
</dbReference>
<dbReference type="Pfam" id="PF02452">
    <property type="entry name" value="PemK_toxin"/>
    <property type="match status" value="1"/>
</dbReference>
<proteinExistence type="inferred from homology"/>
<evidence type="ECO:0000256" key="1">
    <source>
        <dbReference type="PIRNR" id="PIRNR033490"/>
    </source>
</evidence>
<accession>A0ABW4ZIT1</accession>
<name>A0ABW4ZIT1_9SPHI</name>
<sequence>MKNNIEIKQYDIWIADLNPGKGAETGKIRPVLIIQTDLLNLNGHSSFIVCPISSQERKGVEILRLSIDADPRNGLQKKSYILADQIRAIDVSRLKEQVGKLSKKDSENLRNSLKVILNLP</sequence>
<evidence type="ECO:0000313" key="2">
    <source>
        <dbReference type="EMBL" id="MFD2161943.1"/>
    </source>
</evidence>
<keyword evidence="1" id="KW-0540">Nuclease</keyword>
<dbReference type="InterPro" id="IPR003477">
    <property type="entry name" value="PemK-like"/>
</dbReference>
<protein>
    <recommendedName>
        <fullName evidence="1">mRNA interferase</fullName>
        <ecNumber evidence="1">3.1.-.-</ecNumber>
    </recommendedName>
</protein>
<dbReference type="EMBL" id="JBHUHZ010000001">
    <property type="protein sequence ID" value="MFD2161943.1"/>
    <property type="molecule type" value="Genomic_DNA"/>
</dbReference>
<dbReference type="Gene3D" id="2.30.30.110">
    <property type="match status" value="1"/>
</dbReference>